<dbReference type="EMBL" id="JBIMSO010000039">
    <property type="protein sequence ID" value="MFH5208428.1"/>
    <property type="molecule type" value="Genomic_DNA"/>
</dbReference>
<proteinExistence type="predicted"/>
<organism evidence="1 2">
    <name type="scientific">Antrihabitans spumae</name>
    <dbReference type="NCBI Taxonomy" id="3373370"/>
    <lineage>
        <taxon>Bacteria</taxon>
        <taxon>Bacillati</taxon>
        <taxon>Actinomycetota</taxon>
        <taxon>Actinomycetes</taxon>
        <taxon>Mycobacteriales</taxon>
        <taxon>Nocardiaceae</taxon>
        <taxon>Antrihabitans</taxon>
    </lineage>
</organism>
<gene>
    <name evidence="1" type="ORF">ACHIPZ_09470</name>
</gene>
<dbReference type="Proteomes" id="UP001609175">
    <property type="component" value="Unassembled WGS sequence"/>
</dbReference>
<evidence type="ECO:0000313" key="2">
    <source>
        <dbReference type="Proteomes" id="UP001609175"/>
    </source>
</evidence>
<comment type="caution">
    <text evidence="1">The sequence shown here is derived from an EMBL/GenBank/DDBJ whole genome shotgun (WGS) entry which is preliminary data.</text>
</comment>
<reference evidence="1 2" key="1">
    <citation type="submission" date="2024-10" db="EMBL/GenBank/DDBJ databases">
        <authorList>
            <person name="Riesco R."/>
        </authorList>
    </citation>
    <scope>NUCLEOTIDE SEQUENCE [LARGE SCALE GENOMIC DNA]</scope>
    <source>
        <strain evidence="1 2">NCIMB 15449</strain>
    </source>
</reference>
<dbReference type="RefSeq" id="WP_395113921.1">
    <property type="nucleotide sequence ID" value="NZ_JBIMSO010000039.1"/>
</dbReference>
<name>A0ABW7JKS9_9NOCA</name>
<protein>
    <submittedName>
        <fullName evidence="1">Uncharacterized protein</fullName>
    </submittedName>
</protein>
<sequence length="175" mass="18621">MFSPTLDMFDRVRLVAAETELRRRGGLLQAKAVDAARRILDLGVAPMTADRDGSCAFQIQPHRASVQHSHTVGPDLYARADRATPDLENVRFTLDQEVGGRSPLDLGLFAVVWFNLESLTGGVARMVVPAATVASDTTCAASVTIGRGGVVAAMVEVTGGRSNSEQIAPGFAYLH</sequence>
<accession>A0ABW7JKS9</accession>
<evidence type="ECO:0000313" key="1">
    <source>
        <dbReference type="EMBL" id="MFH5208428.1"/>
    </source>
</evidence>